<sequence length="50" mass="6055">MHNNYYTTSVTPQRAPAGFDMNHLYLSPSQQQVNRQGMFLKRNERIDWRR</sequence>
<reference evidence="1" key="1">
    <citation type="submission" date="2021-02" db="EMBL/GenBank/DDBJ databases">
        <authorList>
            <person name="Nowell W R."/>
        </authorList>
    </citation>
    <scope>NUCLEOTIDE SEQUENCE</scope>
</reference>
<dbReference type="Proteomes" id="UP000676336">
    <property type="component" value="Unassembled WGS sequence"/>
</dbReference>
<proteinExistence type="predicted"/>
<dbReference type="AlphaFoldDB" id="A0A8S2QSQ9"/>
<comment type="caution">
    <text evidence="1">The sequence shown here is derived from an EMBL/GenBank/DDBJ whole genome shotgun (WGS) entry which is preliminary data.</text>
</comment>
<gene>
    <name evidence="1" type="ORF">SMN809_LOCUS18060</name>
</gene>
<protein>
    <submittedName>
        <fullName evidence="1">Uncharacterized protein</fullName>
    </submittedName>
</protein>
<accession>A0A8S2QSQ9</accession>
<name>A0A8S2QSQ9_9BILA</name>
<feature type="non-terminal residue" evidence="1">
    <location>
        <position position="50"/>
    </location>
</feature>
<organism evidence="1 2">
    <name type="scientific">Rotaria magnacalcarata</name>
    <dbReference type="NCBI Taxonomy" id="392030"/>
    <lineage>
        <taxon>Eukaryota</taxon>
        <taxon>Metazoa</taxon>
        <taxon>Spiralia</taxon>
        <taxon>Gnathifera</taxon>
        <taxon>Rotifera</taxon>
        <taxon>Eurotatoria</taxon>
        <taxon>Bdelloidea</taxon>
        <taxon>Philodinida</taxon>
        <taxon>Philodinidae</taxon>
        <taxon>Rotaria</taxon>
    </lineage>
</organism>
<evidence type="ECO:0000313" key="2">
    <source>
        <dbReference type="Proteomes" id="UP000676336"/>
    </source>
</evidence>
<dbReference type="EMBL" id="CAJOBI010008577">
    <property type="protein sequence ID" value="CAF4116420.1"/>
    <property type="molecule type" value="Genomic_DNA"/>
</dbReference>
<evidence type="ECO:0000313" key="1">
    <source>
        <dbReference type="EMBL" id="CAF4116420.1"/>
    </source>
</evidence>